<dbReference type="PANTHER" id="PTHR15082">
    <property type="entry name" value="NADH-UBIQUINONE OXIDOREDUCTASE B12 SUBUNIT"/>
    <property type="match status" value="1"/>
</dbReference>
<comment type="subcellular location">
    <subcellularLocation>
        <location evidence="2">Mitochondrion inner membrane</location>
        <topology evidence="2">Single-pass membrane protein</topology>
        <orientation evidence="2">Matrix side</orientation>
    </subcellularLocation>
</comment>
<accession>A0A7J7L192</accession>
<keyword evidence="8" id="KW-0249">Electron transport</keyword>
<evidence type="ECO:0000256" key="7">
    <source>
        <dbReference type="ARBA" id="ARBA00022792"/>
    </source>
</evidence>
<evidence type="ECO:0000313" key="15">
    <source>
        <dbReference type="Proteomes" id="UP000541444"/>
    </source>
</evidence>
<evidence type="ECO:0000313" key="13">
    <source>
        <dbReference type="EMBL" id="KAF6136396.1"/>
    </source>
</evidence>
<evidence type="ECO:0000256" key="3">
    <source>
        <dbReference type="ARBA" id="ARBA00005667"/>
    </source>
</evidence>
<dbReference type="GO" id="GO:0022900">
    <property type="term" value="P:electron transport chain"/>
    <property type="evidence" value="ECO:0007669"/>
    <property type="project" value="InterPro"/>
</dbReference>
<reference evidence="13 15" key="1">
    <citation type="journal article" date="2020" name="IScience">
        <title>Genome Sequencing of the Endangered Kingdonia uniflora (Circaeasteraceae, Ranunculales) Reveals Potential Mechanisms of Evolutionary Specialization.</title>
        <authorList>
            <person name="Sun Y."/>
            <person name="Deng T."/>
            <person name="Zhang A."/>
            <person name="Moore M.J."/>
            <person name="Landis J.B."/>
            <person name="Lin N."/>
            <person name="Zhang H."/>
            <person name="Zhang X."/>
            <person name="Huang J."/>
            <person name="Zhang X."/>
            <person name="Sun H."/>
            <person name="Wang H."/>
        </authorList>
    </citation>
    <scope>NUCLEOTIDE SEQUENCE [LARGE SCALE GENOMIC DNA]</scope>
    <source>
        <strain evidence="13">TB1705</strain>
        <tissue evidence="13">Leaf</tissue>
    </source>
</reference>
<keyword evidence="6 12" id="KW-0812">Transmembrane</keyword>
<evidence type="ECO:0000256" key="10">
    <source>
        <dbReference type="ARBA" id="ARBA00023128"/>
    </source>
</evidence>
<dbReference type="Pfam" id="PF08122">
    <property type="entry name" value="NDUF_B12"/>
    <property type="match status" value="1"/>
</dbReference>
<keyword evidence="5" id="KW-0679">Respiratory chain</keyword>
<proteinExistence type="inferred from homology"/>
<keyword evidence="9 12" id="KW-1133">Transmembrane helix</keyword>
<evidence type="ECO:0000313" key="14">
    <source>
        <dbReference type="EMBL" id="KAF6164363.1"/>
    </source>
</evidence>
<dbReference type="Proteomes" id="UP000541444">
    <property type="component" value="Unassembled WGS sequence"/>
</dbReference>
<keyword evidence="10" id="KW-0496">Mitochondrion</keyword>
<evidence type="ECO:0000256" key="2">
    <source>
        <dbReference type="ARBA" id="ARBA00004298"/>
    </source>
</evidence>
<sequence length="74" mass="8427">MAKPLGTTGEFFKRRDEWRKHPMLGNQVRHALPGFGTAVVAFGIYLIAETAYTKFYARPHSPFHAEVDRHGIVE</sequence>
<name>A0A7J7L192_9MAGN</name>
<protein>
    <submittedName>
        <fullName evidence="13">Uncharacterized protein</fullName>
    </submittedName>
</protein>
<evidence type="ECO:0000256" key="9">
    <source>
        <dbReference type="ARBA" id="ARBA00022989"/>
    </source>
</evidence>
<dbReference type="EMBL" id="JACGCM010000932">
    <property type="protein sequence ID" value="KAF6164363.1"/>
    <property type="molecule type" value="Genomic_DNA"/>
</dbReference>
<feature type="transmembrane region" description="Helical" evidence="12">
    <location>
        <begin position="30"/>
        <end position="48"/>
    </location>
</feature>
<dbReference type="GO" id="GO:0005743">
    <property type="term" value="C:mitochondrial inner membrane"/>
    <property type="evidence" value="ECO:0007669"/>
    <property type="project" value="UniProtKB-SubCell"/>
</dbReference>
<dbReference type="InterPro" id="IPR012576">
    <property type="entry name" value="NDUFB3"/>
</dbReference>
<evidence type="ECO:0000256" key="12">
    <source>
        <dbReference type="SAM" id="Phobius"/>
    </source>
</evidence>
<keyword evidence="7" id="KW-0999">Mitochondrion inner membrane</keyword>
<evidence type="ECO:0000256" key="11">
    <source>
        <dbReference type="ARBA" id="ARBA00023136"/>
    </source>
</evidence>
<dbReference type="OrthoDB" id="521512at2759"/>
<comment type="similarity">
    <text evidence="3">Belongs to the complex I NDUFB3 subunit family.</text>
</comment>
<organism evidence="13 15">
    <name type="scientific">Kingdonia uniflora</name>
    <dbReference type="NCBI Taxonomy" id="39325"/>
    <lineage>
        <taxon>Eukaryota</taxon>
        <taxon>Viridiplantae</taxon>
        <taxon>Streptophyta</taxon>
        <taxon>Embryophyta</taxon>
        <taxon>Tracheophyta</taxon>
        <taxon>Spermatophyta</taxon>
        <taxon>Magnoliopsida</taxon>
        <taxon>Ranunculales</taxon>
        <taxon>Circaeasteraceae</taxon>
        <taxon>Kingdonia</taxon>
    </lineage>
</organism>
<keyword evidence="11 12" id="KW-0472">Membrane</keyword>
<comment type="caution">
    <text evidence="13">The sequence shown here is derived from an EMBL/GenBank/DDBJ whole genome shotgun (WGS) entry which is preliminary data.</text>
</comment>
<comment type="function">
    <text evidence="1">Accessory subunit of the mitochondrial membrane respiratory chain NADH dehydrogenase (Complex I), that is believed not to be involved in catalysis. Complex I functions in the transfer of electrons from NADH to the respiratory chain. The immediate electron acceptor for the enzyme is believed to be ubiquinone.</text>
</comment>
<evidence type="ECO:0000256" key="6">
    <source>
        <dbReference type="ARBA" id="ARBA00022692"/>
    </source>
</evidence>
<evidence type="ECO:0000256" key="5">
    <source>
        <dbReference type="ARBA" id="ARBA00022660"/>
    </source>
</evidence>
<gene>
    <name evidence="14" type="ORF">GIB67_037520</name>
    <name evidence="13" type="ORF">GIB67_038968</name>
</gene>
<keyword evidence="4" id="KW-0813">Transport</keyword>
<dbReference type="EMBL" id="JACGCM010002716">
    <property type="protein sequence ID" value="KAF6136396.1"/>
    <property type="molecule type" value="Genomic_DNA"/>
</dbReference>
<evidence type="ECO:0000256" key="8">
    <source>
        <dbReference type="ARBA" id="ARBA00022982"/>
    </source>
</evidence>
<dbReference type="PANTHER" id="PTHR15082:SF2">
    <property type="entry name" value="NADH DEHYDROGENASE [UBIQUINONE] 1 BETA SUBCOMPLEX SUBUNIT 3"/>
    <property type="match status" value="1"/>
</dbReference>
<dbReference type="AlphaFoldDB" id="A0A7J7L192"/>
<evidence type="ECO:0000256" key="4">
    <source>
        <dbReference type="ARBA" id="ARBA00022448"/>
    </source>
</evidence>
<dbReference type="GO" id="GO:0032981">
    <property type="term" value="P:mitochondrial respiratory chain complex I assembly"/>
    <property type="evidence" value="ECO:0007669"/>
    <property type="project" value="TreeGrafter"/>
</dbReference>
<keyword evidence="15" id="KW-1185">Reference proteome</keyword>
<evidence type="ECO:0000256" key="1">
    <source>
        <dbReference type="ARBA" id="ARBA00003195"/>
    </source>
</evidence>